<dbReference type="RefSeq" id="WP_169642197.1">
    <property type="nucleotide sequence ID" value="NZ_CP048788.1"/>
</dbReference>
<dbReference type="AlphaFoldDB" id="A0A858SXI0"/>
<dbReference type="PANTHER" id="PTHR36307">
    <property type="entry name" value="FLAGELLA BASAL BODY P-RING FORMATION PROTEIN FLGA"/>
    <property type="match status" value="1"/>
</dbReference>
<dbReference type="GO" id="GO:0042597">
    <property type="term" value="C:periplasmic space"/>
    <property type="evidence" value="ECO:0007669"/>
    <property type="project" value="UniProtKB-SubCell"/>
</dbReference>
<sequence length="140" mass="15126">MIRTALSCLIIALGVEVVAETIVPVRTIRAHAIIAESDLTIRSGTVSGAIDHVSYAIGQEARTTLYAGRPIRFDDIGPPALVSRNQIVPLRFEGSGLVIMTEGRSLERGSLGDRVRVMNLDSRATLFGKVREDGSVQVIR</sequence>
<keyword evidence="6" id="KW-0969">Cilium</keyword>
<dbReference type="SMART" id="SM00858">
    <property type="entry name" value="SAF"/>
    <property type="match status" value="1"/>
</dbReference>
<dbReference type="PANTHER" id="PTHR36307:SF1">
    <property type="entry name" value="FLAGELLA BASAL BODY P-RING FORMATION PROTEIN FLGA"/>
    <property type="match status" value="1"/>
</dbReference>
<keyword evidence="4" id="KW-1005">Bacterial flagellum biogenesis</keyword>
<dbReference type="Gene3D" id="2.30.30.760">
    <property type="match status" value="1"/>
</dbReference>
<evidence type="ECO:0000256" key="1">
    <source>
        <dbReference type="ARBA" id="ARBA00004418"/>
    </source>
</evidence>
<evidence type="ECO:0000256" key="3">
    <source>
        <dbReference type="ARBA" id="ARBA00022764"/>
    </source>
</evidence>
<protein>
    <recommendedName>
        <fullName evidence="4">Flagella basal body P-ring formation protein FlgA</fullName>
    </recommendedName>
</protein>
<evidence type="ECO:0000313" key="7">
    <source>
        <dbReference type="Proteomes" id="UP000503308"/>
    </source>
</evidence>
<dbReference type="Proteomes" id="UP000503308">
    <property type="component" value="Chromosome"/>
</dbReference>
<dbReference type="NCBIfam" id="TIGR03170">
    <property type="entry name" value="flgA_cterm"/>
    <property type="match status" value="1"/>
</dbReference>
<reference evidence="6 7" key="1">
    <citation type="submission" date="2020-02" db="EMBL/GenBank/DDBJ databases">
        <title>Genome sequence of Roseobacter ponti.</title>
        <authorList>
            <person name="Hollensteiner J."/>
            <person name="Schneider D."/>
            <person name="Poehlein A."/>
            <person name="Daniel R."/>
        </authorList>
    </citation>
    <scope>NUCLEOTIDE SEQUENCE [LARGE SCALE GENOMIC DNA]</scope>
    <source>
        <strain evidence="6 7">DSM 106830</strain>
    </source>
</reference>
<organism evidence="6 7">
    <name type="scientific">Roseobacter ponti</name>
    <dbReference type="NCBI Taxonomy" id="1891787"/>
    <lineage>
        <taxon>Bacteria</taxon>
        <taxon>Pseudomonadati</taxon>
        <taxon>Pseudomonadota</taxon>
        <taxon>Alphaproteobacteria</taxon>
        <taxon>Rhodobacterales</taxon>
        <taxon>Roseobacteraceae</taxon>
        <taxon>Roseobacter</taxon>
    </lineage>
</organism>
<comment type="function">
    <text evidence="4">Involved in the assembly process of the P-ring formation. It may associate with FlgF on the rod constituting a structure essential for the P-ring assembly or may act as a modulator protein for the P-ring assembly.</text>
</comment>
<keyword evidence="7" id="KW-1185">Reference proteome</keyword>
<accession>A0A858SXI0</accession>
<dbReference type="KEGG" id="rpon:G3256_18255"/>
<keyword evidence="2" id="KW-0732">Signal</keyword>
<proteinExistence type="inferred from homology"/>
<dbReference type="CDD" id="cd11614">
    <property type="entry name" value="SAF_CpaB_FlgA_like"/>
    <property type="match status" value="1"/>
</dbReference>
<gene>
    <name evidence="6" type="primary">flgA</name>
    <name evidence="6" type="ORF">G3256_18255</name>
</gene>
<evidence type="ECO:0000259" key="5">
    <source>
        <dbReference type="SMART" id="SM00858"/>
    </source>
</evidence>
<evidence type="ECO:0000313" key="6">
    <source>
        <dbReference type="EMBL" id="QJF52980.1"/>
    </source>
</evidence>
<feature type="domain" description="SAF" evidence="5">
    <location>
        <begin position="19"/>
        <end position="77"/>
    </location>
</feature>
<dbReference type="Pfam" id="PF13144">
    <property type="entry name" value="ChapFlgA"/>
    <property type="match status" value="1"/>
</dbReference>
<evidence type="ECO:0000256" key="4">
    <source>
        <dbReference type="RuleBase" id="RU362063"/>
    </source>
</evidence>
<dbReference type="GO" id="GO:0044780">
    <property type="term" value="P:bacterial-type flagellum assembly"/>
    <property type="evidence" value="ECO:0007669"/>
    <property type="project" value="InterPro"/>
</dbReference>
<keyword evidence="6" id="KW-0282">Flagellum</keyword>
<keyword evidence="6" id="KW-0966">Cell projection</keyword>
<dbReference type="InterPro" id="IPR039246">
    <property type="entry name" value="Flagellar_FlgA"/>
</dbReference>
<comment type="similarity">
    <text evidence="4">Belongs to the FlgA family.</text>
</comment>
<dbReference type="InterPro" id="IPR017585">
    <property type="entry name" value="SAF_FlgA"/>
</dbReference>
<name>A0A858SXI0_9RHOB</name>
<keyword evidence="3 4" id="KW-0574">Periplasm</keyword>
<dbReference type="EMBL" id="CP048788">
    <property type="protein sequence ID" value="QJF52980.1"/>
    <property type="molecule type" value="Genomic_DNA"/>
</dbReference>
<dbReference type="InterPro" id="IPR013974">
    <property type="entry name" value="SAF"/>
</dbReference>
<evidence type="ECO:0000256" key="2">
    <source>
        <dbReference type="ARBA" id="ARBA00022729"/>
    </source>
</evidence>
<comment type="subcellular location">
    <subcellularLocation>
        <location evidence="1 4">Periplasm</location>
    </subcellularLocation>
</comment>